<comment type="caution">
    <text evidence="2">The sequence shown here is derived from an EMBL/GenBank/DDBJ whole genome shotgun (WGS) entry which is preliminary data.</text>
</comment>
<sequence length="260" mass="30547">MLKIRNKKKHKVIKVLQFHNMKMDHYRDTKTDDFTKELEEETLEKYVKDRNSLKAKDIYNITLSICETITNLTNLKYYIQCCQLDPANILISKNEEIFIKDFGFSNGLLINDATVPYLPNFVSSYVKQQNIHEDSSEKVICTIGMLMYYMATGKAMITCLDPFLEDSYDISVDSNLKRIIQKCFHIDVTRRYVSIEELKNEIIIECIKKSKYRKAENLEDHANASGIAQEYHYFKRVNKYKRNNLNSLFSKISSTLSTFF</sequence>
<protein>
    <recommendedName>
        <fullName evidence="1">Protein kinase domain-containing protein</fullName>
    </recommendedName>
</protein>
<name>A0ABW8T691_9CLOT</name>
<feature type="domain" description="Protein kinase" evidence="1">
    <location>
        <begin position="1"/>
        <end position="203"/>
    </location>
</feature>
<dbReference type="EMBL" id="JBJHZZ010000005">
    <property type="protein sequence ID" value="MFL0247175.1"/>
    <property type="molecule type" value="Genomic_DNA"/>
</dbReference>
<dbReference type="InterPro" id="IPR000719">
    <property type="entry name" value="Prot_kinase_dom"/>
</dbReference>
<evidence type="ECO:0000259" key="1">
    <source>
        <dbReference type="PROSITE" id="PS50011"/>
    </source>
</evidence>
<evidence type="ECO:0000313" key="2">
    <source>
        <dbReference type="EMBL" id="MFL0247175.1"/>
    </source>
</evidence>
<dbReference type="InterPro" id="IPR011009">
    <property type="entry name" value="Kinase-like_dom_sf"/>
</dbReference>
<proteinExistence type="predicted"/>
<gene>
    <name evidence="2" type="ORF">ACJDUG_09335</name>
</gene>
<dbReference type="RefSeq" id="WP_406769632.1">
    <property type="nucleotide sequence ID" value="NZ_JBJHZZ010000005.1"/>
</dbReference>
<dbReference type="Proteomes" id="UP001623591">
    <property type="component" value="Unassembled WGS sequence"/>
</dbReference>
<evidence type="ECO:0000313" key="3">
    <source>
        <dbReference type="Proteomes" id="UP001623591"/>
    </source>
</evidence>
<reference evidence="2 3" key="1">
    <citation type="submission" date="2024-11" db="EMBL/GenBank/DDBJ databases">
        <authorList>
            <person name="Heng Y.C."/>
            <person name="Lim A.C.H."/>
            <person name="Lee J.K.Y."/>
            <person name="Kittelmann S."/>
        </authorList>
    </citation>
    <scope>NUCLEOTIDE SEQUENCE [LARGE SCALE GENOMIC DNA]</scope>
    <source>
        <strain evidence="2 3">WILCCON 0185</strain>
    </source>
</reference>
<dbReference type="Gene3D" id="1.10.510.10">
    <property type="entry name" value="Transferase(Phosphotransferase) domain 1"/>
    <property type="match status" value="1"/>
</dbReference>
<organism evidence="2 3">
    <name type="scientific">Candidatus Clostridium stratigraminis</name>
    <dbReference type="NCBI Taxonomy" id="3381661"/>
    <lineage>
        <taxon>Bacteria</taxon>
        <taxon>Bacillati</taxon>
        <taxon>Bacillota</taxon>
        <taxon>Clostridia</taxon>
        <taxon>Eubacteriales</taxon>
        <taxon>Clostridiaceae</taxon>
        <taxon>Clostridium</taxon>
    </lineage>
</organism>
<dbReference type="PROSITE" id="PS50011">
    <property type="entry name" value="PROTEIN_KINASE_DOM"/>
    <property type="match status" value="1"/>
</dbReference>
<dbReference type="SUPFAM" id="SSF56112">
    <property type="entry name" value="Protein kinase-like (PK-like)"/>
    <property type="match status" value="1"/>
</dbReference>
<accession>A0ABW8T691</accession>
<keyword evidence="3" id="KW-1185">Reference proteome</keyword>